<evidence type="ECO:0000313" key="2">
    <source>
        <dbReference type="Proteomes" id="UP001292116"/>
    </source>
</evidence>
<comment type="caution">
    <text evidence="1">The sequence shown here is derived from an EMBL/GenBank/DDBJ whole genome shotgun (WGS) entry which is preliminary data.</text>
</comment>
<accession>A0ABU5L4K3</accession>
<proteinExistence type="predicted"/>
<organism evidence="1 2">
    <name type="scientific">Pseudomonas asiatica</name>
    <dbReference type="NCBI Taxonomy" id="2219225"/>
    <lineage>
        <taxon>Bacteria</taxon>
        <taxon>Pseudomonadati</taxon>
        <taxon>Pseudomonadota</taxon>
        <taxon>Gammaproteobacteria</taxon>
        <taxon>Pseudomonadales</taxon>
        <taxon>Pseudomonadaceae</taxon>
        <taxon>Pseudomonas</taxon>
    </lineage>
</organism>
<evidence type="ECO:0000313" key="1">
    <source>
        <dbReference type="EMBL" id="MDZ5741063.1"/>
    </source>
</evidence>
<dbReference type="RefSeq" id="WP_322492018.1">
    <property type="nucleotide sequence ID" value="NZ_JAXUBM010000033.1"/>
</dbReference>
<protein>
    <submittedName>
        <fullName evidence="1">Uncharacterized protein</fullName>
    </submittedName>
</protein>
<dbReference type="Proteomes" id="UP001292116">
    <property type="component" value="Unassembled WGS sequence"/>
</dbReference>
<keyword evidence="2" id="KW-1185">Reference proteome</keyword>
<sequence length="384" mass="42679">MKKTLHLALSQYNPIPPSLQGTSVGNARTVIDLDLAGLYHHYYLDTYGTEPPFPDPAQFEHMRFLMPSDELRFQGDGVGASTNAKRSKSSEMGQAFCRWFLHEHVGVKYFAHLDSLIGDNSAHLHGFAVVRAAPGDIPDYLCSDGAGSVVLAEAKGRYTAVSFKSEEFSRWRQQFTRVRVLDAKGDAVRVKGHIVATRFATESKPKVQSKLYAEDPSTEGRESISKDTALLLSGQVIASHYADALMKLDQPLLAFAIRRSLRLEQQIGIPVTIWRFAFEGNERYFVGGYYARDTDQSLIDLVGGQIIRRSSDPFRLGVHSGTFVGIELKVFKHLVSVARGVRGLLEGLPEVEPVRDVYSGISMLRDGSIIGPLSMFMPFGFERF</sequence>
<gene>
    <name evidence="1" type="ORF">SOW75_23045</name>
</gene>
<name>A0ABU5L4K3_9PSED</name>
<dbReference type="EMBL" id="JAXUBM010000033">
    <property type="protein sequence ID" value="MDZ5741063.1"/>
    <property type="molecule type" value="Genomic_DNA"/>
</dbReference>
<reference evidence="1 2" key="1">
    <citation type="submission" date="2023-11" db="EMBL/GenBank/DDBJ databases">
        <title>Draft genomes analysis of Pseudomonas asiatica isolated from milk, feces and farm soil of cows suffering from clinical mastitis.</title>
        <authorList>
            <person name="Rahman T."/>
            <person name="Das Z.C."/>
            <person name="Hoque M.N."/>
        </authorList>
    </citation>
    <scope>NUCLEOTIDE SEQUENCE [LARGE SCALE GENOMIC DNA]</scope>
    <source>
        <strain evidence="1 2">2F2</strain>
    </source>
</reference>